<reference evidence="1" key="1">
    <citation type="journal article" date="2022" name="bioRxiv">
        <title>Sequencing and chromosome-scale assembly of the giantPleurodeles waltlgenome.</title>
        <authorList>
            <person name="Brown T."/>
            <person name="Elewa A."/>
            <person name="Iarovenko S."/>
            <person name="Subramanian E."/>
            <person name="Araus A.J."/>
            <person name="Petzold A."/>
            <person name="Susuki M."/>
            <person name="Suzuki K.-i.T."/>
            <person name="Hayashi T."/>
            <person name="Toyoda A."/>
            <person name="Oliveira C."/>
            <person name="Osipova E."/>
            <person name="Leigh N.D."/>
            <person name="Simon A."/>
            <person name="Yun M.H."/>
        </authorList>
    </citation>
    <scope>NUCLEOTIDE SEQUENCE</scope>
    <source>
        <strain evidence="1">20211129_DDA</strain>
        <tissue evidence="1">Liver</tissue>
    </source>
</reference>
<name>A0AAV7NQ88_PLEWA</name>
<evidence type="ECO:0000313" key="1">
    <source>
        <dbReference type="EMBL" id="KAJ1118238.1"/>
    </source>
</evidence>
<evidence type="ECO:0000313" key="2">
    <source>
        <dbReference type="Proteomes" id="UP001066276"/>
    </source>
</evidence>
<keyword evidence="2" id="KW-1185">Reference proteome</keyword>
<dbReference type="AlphaFoldDB" id="A0AAV7NQ88"/>
<protein>
    <submittedName>
        <fullName evidence="1">Uncharacterized protein</fullName>
    </submittedName>
</protein>
<dbReference type="EMBL" id="JANPWB010000012">
    <property type="protein sequence ID" value="KAJ1118238.1"/>
    <property type="molecule type" value="Genomic_DNA"/>
</dbReference>
<organism evidence="1 2">
    <name type="scientific">Pleurodeles waltl</name>
    <name type="common">Iberian ribbed newt</name>
    <dbReference type="NCBI Taxonomy" id="8319"/>
    <lineage>
        <taxon>Eukaryota</taxon>
        <taxon>Metazoa</taxon>
        <taxon>Chordata</taxon>
        <taxon>Craniata</taxon>
        <taxon>Vertebrata</taxon>
        <taxon>Euteleostomi</taxon>
        <taxon>Amphibia</taxon>
        <taxon>Batrachia</taxon>
        <taxon>Caudata</taxon>
        <taxon>Salamandroidea</taxon>
        <taxon>Salamandridae</taxon>
        <taxon>Pleurodelinae</taxon>
        <taxon>Pleurodeles</taxon>
    </lineage>
</organism>
<accession>A0AAV7NQ88</accession>
<dbReference type="Proteomes" id="UP001066276">
    <property type="component" value="Chromosome 8"/>
</dbReference>
<gene>
    <name evidence="1" type="ORF">NDU88_006433</name>
</gene>
<proteinExistence type="predicted"/>
<comment type="caution">
    <text evidence="1">The sequence shown here is derived from an EMBL/GenBank/DDBJ whole genome shotgun (WGS) entry which is preliminary data.</text>
</comment>
<sequence>MHRSESCYCFTGLLEEELSSCLLLPVPARYILNAGLRGIELHGYLSHGDAPHWMQCRLGTTQGLSPPEYMKSLALQHIFDAWADGIVMTSLEPRPPPALRS</sequence>